<organism evidence="3 4">
    <name type="scientific">Oceanobacillus indicireducens</name>
    <dbReference type="NCBI Taxonomy" id="1004261"/>
    <lineage>
        <taxon>Bacteria</taxon>
        <taxon>Bacillati</taxon>
        <taxon>Bacillota</taxon>
        <taxon>Bacilli</taxon>
        <taxon>Bacillales</taxon>
        <taxon>Bacillaceae</taxon>
        <taxon>Oceanobacillus</taxon>
    </lineage>
</organism>
<evidence type="ECO:0000256" key="2">
    <source>
        <dbReference type="ARBA" id="ARBA00022801"/>
    </source>
</evidence>
<dbReference type="Gene3D" id="3.10.129.10">
    <property type="entry name" value="Hotdog Thioesterase"/>
    <property type="match status" value="1"/>
</dbReference>
<reference evidence="3" key="1">
    <citation type="journal article" date="2014" name="Int. J. Syst. Evol. Microbiol.">
        <title>Complete genome sequence of Corynebacterium casei LMG S-19264T (=DSM 44701T), isolated from a smear-ripened cheese.</title>
        <authorList>
            <consortium name="US DOE Joint Genome Institute (JGI-PGF)"/>
            <person name="Walter F."/>
            <person name="Albersmeier A."/>
            <person name="Kalinowski J."/>
            <person name="Ruckert C."/>
        </authorList>
    </citation>
    <scope>NUCLEOTIDE SEQUENCE</scope>
    <source>
        <strain evidence="3">JCM 17251</strain>
    </source>
</reference>
<comment type="caution">
    <text evidence="3">The sequence shown here is derived from an EMBL/GenBank/DDBJ whole genome shotgun (WGS) entry which is preliminary data.</text>
</comment>
<comment type="similarity">
    <text evidence="1">Belongs to the 4-hydroxybenzoyl-CoA thioesterase family.</text>
</comment>
<accession>A0A917XUC6</accession>
<dbReference type="RefSeq" id="WP_188856097.1">
    <property type="nucleotide sequence ID" value="NZ_BMOS01000004.1"/>
</dbReference>
<sequence length="140" mass="15766">MTKSFDIEVFVRFAETDAAGHINNTSYFLYFEEARTKFFYEIGIGKTNKNPLMINFILASTKCDYISQAFGGKILKVSTIVTDIGTKSFTVHHEITNSKEEVVARATATLVCFNYAEQKTEPIPDSIRNKLEEVFSGVSK</sequence>
<dbReference type="EMBL" id="BMOS01000004">
    <property type="protein sequence ID" value="GGN52293.1"/>
    <property type="molecule type" value="Genomic_DNA"/>
</dbReference>
<dbReference type="AlphaFoldDB" id="A0A917XUC6"/>
<dbReference type="SUPFAM" id="SSF54637">
    <property type="entry name" value="Thioesterase/thiol ester dehydrase-isomerase"/>
    <property type="match status" value="1"/>
</dbReference>
<dbReference type="Proteomes" id="UP000624041">
    <property type="component" value="Unassembled WGS sequence"/>
</dbReference>
<dbReference type="CDD" id="cd00586">
    <property type="entry name" value="4HBT"/>
    <property type="match status" value="1"/>
</dbReference>
<evidence type="ECO:0000256" key="1">
    <source>
        <dbReference type="ARBA" id="ARBA00005953"/>
    </source>
</evidence>
<dbReference type="PANTHER" id="PTHR31793">
    <property type="entry name" value="4-HYDROXYBENZOYL-COA THIOESTERASE FAMILY MEMBER"/>
    <property type="match status" value="1"/>
</dbReference>
<proteinExistence type="inferred from homology"/>
<dbReference type="InterPro" id="IPR029069">
    <property type="entry name" value="HotDog_dom_sf"/>
</dbReference>
<keyword evidence="4" id="KW-1185">Reference proteome</keyword>
<name>A0A917XUC6_9BACI</name>
<evidence type="ECO:0000313" key="4">
    <source>
        <dbReference type="Proteomes" id="UP000624041"/>
    </source>
</evidence>
<gene>
    <name evidence="3" type="ORF">GCM10007971_07690</name>
</gene>
<dbReference type="Pfam" id="PF13279">
    <property type="entry name" value="4HBT_2"/>
    <property type="match status" value="1"/>
</dbReference>
<dbReference type="GO" id="GO:0047617">
    <property type="term" value="F:fatty acyl-CoA hydrolase activity"/>
    <property type="evidence" value="ECO:0007669"/>
    <property type="project" value="TreeGrafter"/>
</dbReference>
<dbReference type="PANTHER" id="PTHR31793:SF27">
    <property type="entry name" value="NOVEL THIOESTERASE SUPERFAMILY DOMAIN AND SAPOSIN A-TYPE DOMAIN CONTAINING PROTEIN (0610012H03RIK)"/>
    <property type="match status" value="1"/>
</dbReference>
<dbReference type="InterPro" id="IPR006684">
    <property type="entry name" value="YbgC/YbaW"/>
</dbReference>
<protein>
    <submittedName>
        <fullName evidence="3">Thioesterase</fullName>
    </submittedName>
</protein>
<dbReference type="PIRSF" id="PIRSF003230">
    <property type="entry name" value="YbgC"/>
    <property type="match status" value="1"/>
</dbReference>
<dbReference type="InterPro" id="IPR050563">
    <property type="entry name" value="4-hydroxybenzoyl-CoA_TE"/>
</dbReference>
<keyword evidence="2" id="KW-0378">Hydrolase</keyword>
<evidence type="ECO:0000313" key="3">
    <source>
        <dbReference type="EMBL" id="GGN52293.1"/>
    </source>
</evidence>
<reference evidence="3" key="2">
    <citation type="submission" date="2020-09" db="EMBL/GenBank/DDBJ databases">
        <authorList>
            <person name="Sun Q."/>
            <person name="Ohkuma M."/>
        </authorList>
    </citation>
    <scope>NUCLEOTIDE SEQUENCE</scope>
    <source>
        <strain evidence="3">JCM 17251</strain>
    </source>
</reference>